<dbReference type="GO" id="GO:0032259">
    <property type="term" value="P:methylation"/>
    <property type="evidence" value="ECO:0007669"/>
    <property type="project" value="InterPro"/>
</dbReference>
<reference evidence="3" key="2">
    <citation type="submission" date="2021-03" db="UniProtKB">
        <authorList>
            <consortium name="Ensembl"/>
        </authorList>
    </citation>
    <scope>IDENTIFICATION</scope>
</reference>
<feature type="compositionally biased region" description="Polar residues" evidence="2">
    <location>
        <begin position="96"/>
        <end position="112"/>
    </location>
</feature>
<dbReference type="AlphaFoldDB" id="A0A803JWD4"/>
<dbReference type="FunCoup" id="A0A803JWD4">
    <property type="interactions" value="1910"/>
</dbReference>
<proteinExistence type="inferred from homology"/>
<dbReference type="Bgee" id="ENSXETG00000037053">
    <property type="expression patterns" value="Expressed in egg cell and 7 other cell types or tissues"/>
</dbReference>
<dbReference type="GO" id="GO:0003676">
    <property type="term" value="F:nucleic acid binding"/>
    <property type="evidence" value="ECO:0007669"/>
    <property type="project" value="InterPro"/>
</dbReference>
<dbReference type="PROSITE" id="PS00092">
    <property type="entry name" value="N6_MTASE"/>
    <property type="match status" value="1"/>
</dbReference>
<name>A0A803JWD4_XENTR</name>
<comment type="similarity">
    <text evidence="1">Belongs to the MT-A70-like family.</text>
</comment>
<dbReference type="PANTHER" id="PTHR12829:SF4">
    <property type="entry name" value="N(6)-ADENINE-SPECIFIC METHYLTRANSFERASE METTL4"/>
    <property type="match status" value="1"/>
</dbReference>
<gene>
    <name evidence="3" type="primary">mettl4</name>
</gene>
<dbReference type="Pfam" id="PF05063">
    <property type="entry name" value="MT-A70"/>
    <property type="match status" value="1"/>
</dbReference>
<dbReference type="PANTHER" id="PTHR12829">
    <property type="entry name" value="N6-ADENOSINE-METHYLTRANSFERASE"/>
    <property type="match status" value="1"/>
</dbReference>
<dbReference type="GO" id="GO:0008757">
    <property type="term" value="F:S-adenosylmethionine-dependent methyltransferase activity"/>
    <property type="evidence" value="ECO:0007669"/>
    <property type="project" value="UniProtKB-ARBA"/>
</dbReference>
<organism evidence="3">
    <name type="scientific">Xenopus tropicalis</name>
    <name type="common">Western clawed frog</name>
    <name type="synonym">Silurana tropicalis</name>
    <dbReference type="NCBI Taxonomy" id="8364"/>
    <lineage>
        <taxon>Eukaryota</taxon>
        <taxon>Metazoa</taxon>
        <taxon>Chordata</taxon>
        <taxon>Craniata</taxon>
        <taxon>Vertebrata</taxon>
        <taxon>Euteleostomi</taxon>
        <taxon>Amphibia</taxon>
        <taxon>Batrachia</taxon>
        <taxon>Anura</taxon>
        <taxon>Pipoidea</taxon>
        <taxon>Pipidae</taxon>
        <taxon>Xenopodinae</taxon>
        <taxon>Xenopus</taxon>
        <taxon>Silurana</taxon>
    </lineage>
</organism>
<feature type="region of interest" description="Disordered" evidence="2">
    <location>
        <begin position="96"/>
        <end position="118"/>
    </location>
</feature>
<dbReference type="InterPro" id="IPR002052">
    <property type="entry name" value="DNA_methylase_N6_adenine_CS"/>
</dbReference>
<dbReference type="InParanoid" id="A0A803JWD4"/>
<dbReference type="GO" id="GO:0140640">
    <property type="term" value="F:catalytic activity, acting on a nucleic acid"/>
    <property type="evidence" value="ECO:0007669"/>
    <property type="project" value="UniProtKB-ARBA"/>
</dbReference>
<accession>A0A803JWD4</accession>
<protein>
    <submittedName>
        <fullName evidence="3">Methyltransferase like 4</fullName>
    </submittedName>
</protein>
<reference evidence="3" key="1">
    <citation type="journal article" date="2010" name="Science">
        <title>The genome of the Western clawed frog Xenopus tropicalis.</title>
        <authorList>
            <person name="Hellsten U."/>
            <person name="Harland R.M."/>
            <person name="Gilchrist M.J."/>
            <person name="Hendrix D."/>
            <person name="Jurka J."/>
            <person name="Kapitonov V."/>
            <person name="Ovcharenko I."/>
            <person name="Putnam N.H."/>
            <person name="Shu S."/>
            <person name="Taher L."/>
            <person name="Blitz I.L."/>
            <person name="Blumberg B."/>
            <person name="Dichmann D.S."/>
            <person name="Dubchak I."/>
            <person name="Amaya E."/>
            <person name="Detter J.C."/>
            <person name="Fletcher R."/>
            <person name="Gerhard D.S."/>
            <person name="Goodstein D."/>
            <person name="Graves T."/>
            <person name="Grigoriev I.V."/>
            <person name="Grimwood J."/>
            <person name="Kawashima T."/>
            <person name="Lindquist E."/>
            <person name="Lucas S.M."/>
            <person name="Mead P.E."/>
            <person name="Mitros T."/>
            <person name="Ogino H."/>
            <person name="Ohta Y."/>
            <person name="Poliakov A.V."/>
            <person name="Pollet N."/>
            <person name="Robert J."/>
            <person name="Salamov A."/>
            <person name="Sater A.K."/>
            <person name="Schmutz J."/>
            <person name="Terry A."/>
            <person name="Vize P.D."/>
            <person name="Warren W.C."/>
            <person name="Wells D."/>
            <person name="Wills A."/>
            <person name="Wilson R.K."/>
            <person name="Zimmerman L.B."/>
            <person name="Zorn A.M."/>
            <person name="Grainger R."/>
            <person name="Grammer T."/>
            <person name="Khokha M.K."/>
            <person name="Richardson P.M."/>
            <person name="Rokhsar D.S."/>
        </authorList>
    </citation>
    <scope>NUCLEOTIDE SEQUENCE [LARGE SCALE GENOMIC DNA]</scope>
    <source>
        <strain evidence="3">Nigerian</strain>
    </source>
</reference>
<sequence length="454" mass="51683">MGTFFTQLSSFSSCLTSDLLNRRNMGRLKGTIETTEVMTVVCESSAGWLVDELSLFRKWYQHSTSCQDADHKKNQYGIRGDLFLILRPHIPKQSTPVSLPTVCPETNPTATNQKKKRKRSCAFNQGELDAMDYHKKITDFILEGTQPLIQEGFKKLFLQALSVNDNHSQTEPGLCNNPCQLAELCNMAKSMPLLNFGEHTVLVLESGLYLPQETNVLSCITENKSECPKVIHFIGEKYIIPPKSAFLMSDVSCMEPLLQYKKYNIIVMDPPWENKSVKRSKRYNSLSPNEIQQLPVPALAAPDCLVITWVTNKQKHLRFVKEDLYPQWSVRTLGEWHWVKITRSGEFVFPLDSNHKKPYEVLVLGRFQGTVNSAGRESGISLPPIPERKLIVSVPCKLHSHKPPLSEVLKEYVKPDVECLELFARNLQPGWTSWGNEVLKFQHIDYFTPLDAAD</sequence>
<dbReference type="GeneTree" id="ENSGT00390000016237"/>
<dbReference type="PROSITE" id="PS51143">
    <property type="entry name" value="MT_A70"/>
    <property type="match status" value="1"/>
</dbReference>
<evidence type="ECO:0000313" key="3">
    <source>
        <dbReference type="Ensembl" id="ENSXETP00000112357"/>
    </source>
</evidence>
<evidence type="ECO:0000256" key="1">
    <source>
        <dbReference type="PROSITE-ProRule" id="PRU00489"/>
    </source>
</evidence>
<evidence type="ECO:0000256" key="2">
    <source>
        <dbReference type="SAM" id="MobiDB-lite"/>
    </source>
</evidence>
<dbReference type="Ensembl" id="ENSXETT00000124075">
    <property type="protein sequence ID" value="ENSXETP00000112357"/>
    <property type="gene ID" value="ENSXETG00000037053"/>
</dbReference>
<dbReference type="InterPro" id="IPR007757">
    <property type="entry name" value="MT-A70-like"/>
</dbReference>